<dbReference type="PANTHER" id="PTHR45527:SF1">
    <property type="entry name" value="FATTY ACID SYNTHASE"/>
    <property type="match status" value="1"/>
</dbReference>
<dbReference type="InterPro" id="IPR009081">
    <property type="entry name" value="PP-bd_ACP"/>
</dbReference>
<dbReference type="InterPro" id="IPR001242">
    <property type="entry name" value="Condensation_dom"/>
</dbReference>
<accession>A0A0T6LSV1</accession>
<dbReference type="InterPro" id="IPR020459">
    <property type="entry name" value="AMP-binding"/>
</dbReference>
<dbReference type="CDD" id="cd19531">
    <property type="entry name" value="LCL_NRPS-like"/>
    <property type="match status" value="1"/>
</dbReference>
<dbReference type="InterPro" id="IPR029058">
    <property type="entry name" value="AB_hydrolase_fold"/>
</dbReference>
<dbReference type="FunFam" id="3.30.300.30:FF:000010">
    <property type="entry name" value="Enterobactin synthetase component F"/>
    <property type="match status" value="1"/>
</dbReference>
<dbReference type="FunFam" id="3.40.50.12780:FF:000012">
    <property type="entry name" value="Non-ribosomal peptide synthetase"/>
    <property type="match status" value="1"/>
</dbReference>
<dbReference type="CDD" id="cd17646">
    <property type="entry name" value="A_NRPS_AB3403-like"/>
    <property type="match status" value="1"/>
</dbReference>
<dbReference type="InterPro" id="IPR045851">
    <property type="entry name" value="AMP-bd_C_sf"/>
</dbReference>
<evidence type="ECO:0000313" key="7">
    <source>
        <dbReference type="EMBL" id="KRV49163.1"/>
    </source>
</evidence>
<dbReference type="FunFam" id="2.30.38.10:FF:000001">
    <property type="entry name" value="Non-ribosomal peptide synthetase PvdI"/>
    <property type="match status" value="1"/>
</dbReference>
<evidence type="ECO:0000313" key="8">
    <source>
        <dbReference type="Proteomes" id="UP000050867"/>
    </source>
</evidence>
<keyword evidence="4" id="KW-0597">Phosphoprotein</keyword>
<dbReference type="PRINTS" id="PR00154">
    <property type="entry name" value="AMPBINDING"/>
</dbReference>
<dbReference type="GO" id="GO:0044550">
    <property type="term" value="P:secondary metabolite biosynthetic process"/>
    <property type="evidence" value="ECO:0007669"/>
    <property type="project" value="UniProtKB-ARBA"/>
</dbReference>
<dbReference type="Gene3D" id="3.30.300.30">
    <property type="match status" value="1"/>
</dbReference>
<dbReference type="GO" id="GO:0008610">
    <property type="term" value="P:lipid biosynthetic process"/>
    <property type="evidence" value="ECO:0007669"/>
    <property type="project" value="UniProtKB-ARBA"/>
</dbReference>
<dbReference type="GO" id="GO:0031177">
    <property type="term" value="F:phosphopantetheine binding"/>
    <property type="evidence" value="ECO:0007669"/>
    <property type="project" value="InterPro"/>
</dbReference>
<feature type="domain" description="Carrier" evidence="6">
    <location>
        <begin position="1002"/>
        <end position="1077"/>
    </location>
</feature>
<dbReference type="Gene3D" id="3.30.559.30">
    <property type="entry name" value="Nonribosomal peptide synthetase, condensation domain"/>
    <property type="match status" value="1"/>
</dbReference>
<comment type="caution">
    <text evidence="7">The sequence shown here is derived from an EMBL/GenBank/DDBJ whole genome shotgun (WGS) entry which is preliminary data.</text>
</comment>
<dbReference type="SUPFAM" id="SSF52777">
    <property type="entry name" value="CoA-dependent acyltransferases"/>
    <property type="match status" value="2"/>
</dbReference>
<feature type="region of interest" description="Disordered" evidence="5">
    <location>
        <begin position="1073"/>
        <end position="1115"/>
    </location>
</feature>
<dbReference type="PROSITE" id="PS50075">
    <property type="entry name" value="CARRIER"/>
    <property type="match status" value="1"/>
</dbReference>
<dbReference type="FunFam" id="1.10.1200.10:FF:000016">
    <property type="entry name" value="Non-ribosomal peptide synthase"/>
    <property type="match status" value="1"/>
</dbReference>
<dbReference type="Proteomes" id="UP000050867">
    <property type="component" value="Unassembled WGS sequence"/>
</dbReference>
<dbReference type="InterPro" id="IPR025110">
    <property type="entry name" value="AMP-bd_C"/>
</dbReference>
<dbReference type="PROSITE" id="PS00455">
    <property type="entry name" value="AMP_BINDING"/>
    <property type="match status" value="1"/>
</dbReference>
<dbReference type="InterPro" id="IPR020845">
    <property type="entry name" value="AMP-binding_CS"/>
</dbReference>
<dbReference type="eggNOG" id="COG1020">
    <property type="taxonomic scope" value="Bacteria"/>
</dbReference>
<dbReference type="SMART" id="SM00823">
    <property type="entry name" value="PKS_PP"/>
    <property type="match status" value="1"/>
</dbReference>
<proteinExistence type="inferred from homology"/>
<comment type="similarity">
    <text evidence="2">Belongs to the ATP-dependent AMP-binding enzyme family.</text>
</comment>
<dbReference type="SUPFAM" id="SSF56801">
    <property type="entry name" value="Acetyl-CoA synthetase-like"/>
    <property type="match status" value="1"/>
</dbReference>
<dbReference type="GO" id="GO:0043041">
    <property type="term" value="P:amino acid activation for nonribosomal peptide biosynthetic process"/>
    <property type="evidence" value="ECO:0007669"/>
    <property type="project" value="TreeGrafter"/>
</dbReference>
<dbReference type="Pfam" id="PF00668">
    <property type="entry name" value="Condensation"/>
    <property type="match status" value="1"/>
</dbReference>
<evidence type="ECO:0000256" key="3">
    <source>
        <dbReference type="ARBA" id="ARBA00022450"/>
    </source>
</evidence>
<comment type="cofactor">
    <cofactor evidence="1">
        <name>pantetheine 4'-phosphate</name>
        <dbReference type="ChEBI" id="CHEBI:47942"/>
    </cofactor>
</comment>
<keyword evidence="3" id="KW-0596">Phosphopantetheine</keyword>
<dbReference type="GO" id="GO:0003824">
    <property type="term" value="F:catalytic activity"/>
    <property type="evidence" value="ECO:0007669"/>
    <property type="project" value="InterPro"/>
</dbReference>
<dbReference type="EMBL" id="LLZU01000014">
    <property type="protein sequence ID" value="KRV49163.1"/>
    <property type="molecule type" value="Genomic_DNA"/>
</dbReference>
<dbReference type="InterPro" id="IPR010071">
    <property type="entry name" value="AA_adenyl_dom"/>
</dbReference>
<evidence type="ECO:0000256" key="4">
    <source>
        <dbReference type="ARBA" id="ARBA00022553"/>
    </source>
</evidence>
<sequence>MSDLDARLAALPPEKRALFERLLAERGRTENAFPLSVLQRGMWFLEQLRPNNPAYLVPGAVEVRGRLDTGVLRAAVNEVVRRHEALRTTFQLRDGTPTQIVAGRLTVDVPEIDLRGAGDEALRQRLAEELAEPLDLVAGPLLRVKLLVTGDDTSVLTVSMHHLISDRWSMGVFLTELSELYEAFSAGQPSPLPDLDIQYGDFAAWQQQRLDQGGWAADLEYWRDHLAGAPAVLALPTDRPRPAVQGFNGGSVPVELPEALMRDLGALAHRHGATTYMALLAVFQVLLHRYSDQDDVVVGVPTAVRDRAELEAVIGYFVNTLPIRVDLGGNPRFVEVLERVRDSCLGAYAHQEVPFELVVADLNTERDLSRPPVYQVSFSYGREPVPTFAMGGAELRRMPVRSEGSRFDLELQAFDSGGGLSGWFEYDRDLFEQTTVERLAGHFRRLVEQVTAGPETPVDELELLDGAERRRVLTDFNATDREWPDEGWLHECFEEWAARTPDAEAVRFEGRALTYAELNQRANRLARLLRRRGVGRDVLVGVALERSFELVVGLLAVLKAGGAYVPLDPDLPADRLEFMLRDADAAVLLTRHDLLRRLPAPTAAPDAPPVAVLDVDDLAGELAAESPDDLRVPVDGEDLAYVIYTSGSTGRPKGVMNVHAAIRNRLLWMRDAYHVDATDRVLQKTPFSFDVSVWEFFLPLMVGATLVVARPHGHRDGGYLAGTIQAEDVTTVHFVPSMLQVFLQEQVEDCTSLRRVFCSGEELPRTLQDRFLARSRAELHNLYGPTEAAIDVTAWACRDDGDQRPVPIGFPIANTRVHVLDRLLRPVPVGVPGELHIGGRNLARGYLNRPELTAERFVEDPFAPGTGARLYRTGDLARFRDDGAVEFLGRLDHQVKLRGFRVELGEIEAALARHDRVREAVVVAREHSPGDVRLAAYLTPEGAGAPGSAELTAHLRQWLPEYMVPSSFTVLPGFPLTSSGKVDRKALPEPQVVRSERTRFVAPSDGLEHALAELWRDLLGVERVGARDNFFDLGGHSLLMAEFRARLAAGLGHELSMVELFQHPTVGSLATYLNRSEDSPAGPSNGARERAENRRQSRNRRQQAADRRALSRGKR</sequence>
<dbReference type="Gene3D" id="3.30.559.10">
    <property type="entry name" value="Chloramphenicol acetyltransferase-like domain"/>
    <property type="match status" value="1"/>
</dbReference>
<dbReference type="RefSeq" id="WP_018385946.1">
    <property type="nucleotide sequence ID" value="NZ_LLZU01000014.1"/>
</dbReference>
<dbReference type="InterPro" id="IPR020806">
    <property type="entry name" value="PKS_PP-bd"/>
</dbReference>
<evidence type="ECO:0000256" key="5">
    <source>
        <dbReference type="SAM" id="MobiDB-lite"/>
    </source>
</evidence>
<dbReference type="Pfam" id="PF00501">
    <property type="entry name" value="AMP-binding"/>
    <property type="match status" value="1"/>
</dbReference>
<evidence type="ECO:0000259" key="6">
    <source>
        <dbReference type="PROSITE" id="PS50075"/>
    </source>
</evidence>
<dbReference type="AlphaFoldDB" id="A0A0T6LSV1"/>
<organism evidence="7 8">
    <name type="scientific">Wenjunlia vitaminophila</name>
    <name type="common">Streptomyces vitaminophilus</name>
    <dbReference type="NCBI Taxonomy" id="76728"/>
    <lineage>
        <taxon>Bacteria</taxon>
        <taxon>Bacillati</taxon>
        <taxon>Actinomycetota</taxon>
        <taxon>Actinomycetes</taxon>
        <taxon>Kitasatosporales</taxon>
        <taxon>Streptomycetaceae</taxon>
        <taxon>Wenjunlia</taxon>
    </lineage>
</organism>
<dbReference type="FunFam" id="3.40.50.980:FF:000002">
    <property type="entry name" value="Enterobactin synthetase component F"/>
    <property type="match status" value="1"/>
</dbReference>
<dbReference type="Pfam" id="PF00550">
    <property type="entry name" value="PP-binding"/>
    <property type="match status" value="1"/>
</dbReference>
<dbReference type="InterPro" id="IPR023213">
    <property type="entry name" value="CAT-like_dom_sf"/>
</dbReference>
<dbReference type="NCBIfam" id="TIGR01733">
    <property type="entry name" value="AA-adenyl-dom"/>
    <property type="match status" value="1"/>
</dbReference>
<dbReference type="FunFam" id="3.40.50.980:FF:000001">
    <property type="entry name" value="Non-ribosomal peptide synthetase"/>
    <property type="match status" value="1"/>
</dbReference>
<dbReference type="InterPro" id="IPR000873">
    <property type="entry name" value="AMP-dep_synth/lig_dom"/>
</dbReference>
<dbReference type="SUPFAM" id="SSF47336">
    <property type="entry name" value="ACP-like"/>
    <property type="match status" value="1"/>
</dbReference>
<dbReference type="PANTHER" id="PTHR45527">
    <property type="entry name" value="NONRIBOSOMAL PEPTIDE SYNTHETASE"/>
    <property type="match status" value="1"/>
</dbReference>
<evidence type="ECO:0000256" key="2">
    <source>
        <dbReference type="ARBA" id="ARBA00006432"/>
    </source>
</evidence>
<protein>
    <submittedName>
        <fullName evidence="7">Non-ribosomal peptide synthetase</fullName>
    </submittedName>
</protein>
<dbReference type="STRING" id="76728.AQ490_21380"/>
<dbReference type="Gene3D" id="2.30.38.10">
    <property type="entry name" value="Luciferase, Domain 3"/>
    <property type="match status" value="1"/>
</dbReference>
<dbReference type="Gene3D" id="3.40.50.1820">
    <property type="entry name" value="alpha/beta hydrolase"/>
    <property type="match status" value="1"/>
</dbReference>
<dbReference type="GO" id="GO:0072330">
    <property type="term" value="P:monocarboxylic acid biosynthetic process"/>
    <property type="evidence" value="ECO:0007669"/>
    <property type="project" value="UniProtKB-ARBA"/>
</dbReference>
<reference evidence="7 8" key="1">
    <citation type="submission" date="2015-10" db="EMBL/GenBank/DDBJ databases">
        <title>Draft genome sequence of pyrrolomycin-producing Streptomyces vitaminophilus.</title>
        <authorList>
            <person name="Graham D.E."/>
            <person name="Mahan K.M."/>
            <person name="Klingeman D.M."/>
            <person name="Hettich R.L."/>
            <person name="Parry R.J."/>
        </authorList>
    </citation>
    <scope>NUCLEOTIDE SEQUENCE [LARGE SCALE GENOMIC DNA]</scope>
    <source>
        <strain evidence="7 8">ATCC 31673</strain>
    </source>
</reference>
<evidence type="ECO:0000256" key="1">
    <source>
        <dbReference type="ARBA" id="ARBA00001957"/>
    </source>
</evidence>
<dbReference type="GO" id="GO:0017000">
    <property type="term" value="P:antibiotic biosynthetic process"/>
    <property type="evidence" value="ECO:0007669"/>
    <property type="project" value="UniProtKB-ARBA"/>
</dbReference>
<keyword evidence="8" id="KW-1185">Reference proteome</keyword>
<gene>
    <name evidence="7" type="ORF">AQ490_21380</name>
</gene>
<dbReference type="InterPro" id="IPR036736">
    <property type="entry name" value="ACP-like_sf"/>
</dbReference>
<dbReference type="Gene3D" id="3.40.50.980">
    <property type="match status" value="2"/>
</dbReference>
<name>A0A0T6LSV1_WENVI</name>
<dbReference type="OrthoDB" id="2472181at2"/>
<dbReference type="Pfam" id="PF13193">
    <property type="entry name" value="AMP-binding_C"/>
    <property type="match status" value="1"/>
</dbReference>
<dbReference type="GO" id="GO:0005829">
    <property type="term" value="C:cytosol"/>
    <property type="evidence" value="ECO:0007669"/>
    <property type="project" value="TreeGrafter"/>
</dbReference>